<organism evidence="1 2">
    <name type="scientific">Streptodolium elevatio</name>
    <dbReference type="NCBI Taxonomy" id="3157996"/>
    <lineage>
        <taxon>Bacteria</taxon>
        <taxon>Bacillati</taxon>
        <taxon>Actinomycetota</taxon>
        <taxon>Actinomycetes</taxon>
        <taxon>Kitasatosporales</taxon>
        <taxon>Streptomycetaceae</taxon>
        <taxon>Streptodolium</taxon>
    </lineage>
</organism>
<keyword evidence="2" id="KW-1185">Reference proteome</keyword>
<comment type="caution">
    <text evidence="1">The sequence shown here is derived from an EMBL/GenBank/DDBJ whole genome shotgun (WGS) entry which is preliminary data.</text>
</comment>
<accession>A0ABV3DJW0</accession>
<dbReference type="RefSeq" id="WP_358356273.1">
    <property type="nucleotide sequence ID" value="NZ_JBEZFP010000055.1"/>
</dbReference>
<name>A0ABV3DJW0_9ACTN</name>
<reference evidence="1 2" key="1">
    <citation type="submission" date="2024-06" db="EMBL/GenBank/DDBJ databases">
        <title>The Natural Products Discovery Center: Release of the First 8490 Sequenced Strains for Exploring Actinobacteria Biosynthetic Diversity.</title>
        <authorList>
            <person name="Kalkreuter E."/>
            <person name="Kautsar S.A."/>
            <person name="Yang D."/>
            <person name="Bader C.D."/>
            <person name="Teijaro C.N."/>
            <person name="Fluegel L."/>
            <person name="Davis C.M."/>
            <person name="Simpson J.R."/>
            <person name="Lauterbach L."/>
            <person name="Steele A.D."/>
            <person name="Gui C."/>
            <person name="Meng S."/>
            <person name="Li G."/>
            <person name="Viehrig K."/>
            <person name="Ye F."/>
            <person name="Su P."/>
            <person name="Kiefer A.F."/>
            <person name="Nichols A."/>
            <person name="Cepeda A.J."/>
            <person name="Yan W."/>
            <person name="Fan B."/>
            <person name="Jiang Y."/>
            <person name="Adhikari A."/>
            <person name="Zheng C.-J."/>
            <person name="Schuster L."/>
            <person name="Cowan T.M."/>
            <person name="Smanski M.J."/>
            <person name="Chevrette M.G."/>
            <person name="De Carvalho L.P.S."/>
            <person name="Shen B."/>
        </authorList>
    </citation>
    <scope>NUCLEOTIDE SEQUENCE [LARGE SCALE GENOMIC DNA]</scope>
    <source>
        <strain evidence="1 2">NPDC048946</strain>
    </source>
</reference>
<dbReference type="Proteomes" id="UP001551482">
    <property type="component" value="Unassembled WGS sequence"/>
</dbReference>
<dbReference type="EMBL" id="JBEZFP010000055">
    <property type="protein sequence ID" value="MEU8136048.1"/>
    <property type="molecule type" value="Genomic_DNA"/>
</dbReference>
<proteinExistence type="predicted"/>
<evidence type="ECO:0000313" key="1">
    <source>
        <dbReference type="EMBL" id="MEU8136048.1"/>
    </source>
</evidence>
<protein>
    <submittedName>
        <fullName evidence="1">Uncharacterized protein</fullName>
    </submittedName>
</protein>
<evidence type="ECO:0000313" key="2">
    <source>
        <dbReference type="Proteomes" id="UP001551482"/>
    </source>
</evidence>
<gene>
    <name evidence="1" type="ORF">AB0C36_21355</name>
</gene>
<sequence length="194" mass="22492">MAEYDDVAARFARDTKDHEMTVRLDDGLYRHLTFAKPGTFMHWFDLVTWPGNLVIRGDMDDFAFSRHEDMFTFFRGSKGINPSYWAEKVFDRRDATERYSEDAFRRAVAHHVAGNRVLSALVKVEILDAPGLGDEDVARSLLEDFEYDGFRFSDVWEWNFREFTDHFLWCCHAIVHGIQQYDAHKAALVGGGAK</sequence>